<dbReference type="PANTHER" id="PTHR46797">
    <property type="entry name" value="HTH-TYPE TRANSCRIPTIONAL REGULATOR"/>
    <property type="match status" value="1"/>
</dbReference>
<dbReference type="PROSITE" id="PS50943">
    <property type="entry name" value="HTH_CROC1"/>
    <property type="match status" value="1"/>
</dbReference>
<dbReference type="InterPro" id="IPR050807">
    <property type="entry name" value="TransReg_Diox_bact_type"/>
</dbReference>
<evidence type="ECO:0000313" key="3">
    <source>
        <dbReference type="EMBL" id="MBL0386063.1"/>
    </source>
</evidence>
<dbReference type="Gene3D" id="1.10.260.40">
    <property type="entry name" value="lambda repressor-like DNA-binding domains"/>
    <property type="match status" value="1"/>
</dbReference>
<dbReference type="Gene3D" id="1.25.40.10">
    <property type="entry name" value="Tetratricopeptide repeat domain"/>
    <property type="match status" value="2"/>
</dbReference>
<evidence type="ECO:0000259" key="2">
    <source>
        <dbReference type="PROSITE" id="PS50943"/>
    </source>
</evidence>
<keyword evidence="1" id="KW-0238">DNA-binding</keyword>
<dbReference type="PANTHER" id="PTHR46797:SF1">
    <property type="entry name" value="METHYLPHOSPHONATE SYNTHASE"/>
    <property type="match status" value="1"/>
</dbReference>
<dbReference type="SMART" id="SM00028">
    <property type="entry name" value="TPR"/>
    <property type="match status" value="5"/>
</dbReference>
<dbReference type="Pfam" id="PF01381">
    <property type="entry name" value="HTH_3"/>
    <property type="match status" value="1"/>
</dbReference>
<dbReference type="InterPro" id="IPR010982">
    <property type="entry name" value="Lambda_DNA-bd_dom_sf"/>
</dbReference>
<gene>
    <name evidence="3" type="ORF">JJB07_05295</name>
</gene>
<dbReference type="InterPro" id="IPR001387">
    <property type="entry name" value="Cro/C1-type_HTH"/>
</dbReference>
<dbReference type="EMBL" id="JAEQNB010000001">
    <property type="protein sequence ID" value="MBL0386063.1"/>
    <property type="molecule type" value="Genomic_DNA"/>
</dbReference>
<dbReference type="CDD" id="cd00093">
    <property type="entry name" value="HTH_XRE"/>
    <property type="match status" value="1"/>
</dbReference>
<dbReference type="Proteomes" id="UP000602284">
    <property type="component" value="Unassembled WGS sequence"/>
</dbReference>
<sequence length="443" mass="50420">MAIDDKDRVGEKVRSYREARGWSQKELAEKAELSPSTISKVEGDVFTPTPDTIQRIADALGVKLSELIDIGASAELEAVVQIELMKIFVERKEYQDALGVIDHLNKRTDLAEHQRIDLTLAHADCLIQTGKNRAAIDLLQDLRQVLETKRTDEYILATVLNKLGTAYFTELSIADAYAHYIRAHQITKSFPVVDELTAKVAFNMGQVYSWMRNPVDAQFFLQIAEKYFRDISDHKKLADTLFANGLVFQELNQLDRAERYLREALALYCSQNFLVLAQRVKYQLASRVTSKMEPEVGIQELNECAKMFQQFDDMPRFIYTHATIAEIHLEVDNLELAGEHLQTAFEAFPSEDYATSTNNAYLFRVNAKCLLRTGAYEKSLEYSFKSSGFYSKMGVQREAADSLEIAVHAYELLGDKDKALELGKQVRDMLRDSLDKSFFKEGV</sequence>
<evidence type="ECO:0000313" key="4">
    <source>
        <dbReference type="Proteomes" id="UP000602284"/>
    </source>
</evidence>
<protein>
    <submittedName>
        <fullName evidence="3">Helix-turn-helix domain-containing protein</fullName>
    </submittedName>
</protein>
<reference evidence="3 4" key="1">
    <citation type="submission" date="2021-01" db="EMBL/GenBank/DDBJ databases">
        <title>Tumebacillus sp. strain ITR2 16S ribosomal RNA gene Genome sequencing and assembly.</title>
        <authorList>
            <person name="Kang M."/>
        </authorList>
    </citation>
    <scope>NUCLEOTIDE SEQUENCE [LARGE SCALE GENOMIC DNA]</scope>
    <source>
        <strain evidence="3 4">ITR2</strain>
    </source>
</reference>
<dbReference type="SMART" id="SM00530">
    <property type="entry name" value="HTH_XRE"/>
    <property type="match status" value="1"/>
</dbReference>
<dbReference type="SUPFAM" id="SSF47413">
    <property type="entry name" value="lambda repressor-like DNA-binding domains"/>
    <property type="match status" value="1"/>
</dbReference>
<feature type="domain" description="HTH cro/C1-type" evidence="2">
    <location>
        <begin position="13"/>
        <end position="67"/>
    </location>
</feature>
<proteinExistence type="predicted"/>
<dbReference type="InterPro" id="IPR019734">
    <property type="entry name" value="TPR_rpt"/>
</dbReference>
<accession>A0ABS1J722</accession>
<dbReference type="RefSeq" id="WP_201631853.1">
    <property type="nucleotide sequence ID" value="NZ_JAEQNB010000001.1"/>
</dbReference>
<evidence type="ECO:0000256" key="1">
    <source>
        <dbReference type="ARBA" id="ARBA00023125"/>
    </source>
</evidence>
<dbReference type="InterPro" id="IPR011990">
    <property type="entry name" value="TPR-like_helical_dom_sf"/>
</dbReference>
<dbReference type="SUPFAM" id="SSF48452">
    <property type="entry name" value="TPR-like"/>
    <property type="match status" value="1"/>
</dbReference>
<name>A0ABS1J722_9BACL</name>
<comment type="caution">
    <text evidence="3">The sequence shown here is derived from an EMBL/GenBank/DDBJ whole genome shotgun (WGS) entry which is preliminary data.</text>
</comment>
<organism evidence="3 4">
    <name type="scientific">Tumebacillus amylolyticus</name>
    <dbReference type="NCBI Taxonomy" id="2801339"/>
    <lineage>
        <taxon>Bacteria</taxon>
        <taxon>Bacillati</taxon>
        <taxon>Bacillota</taxon>
        <taxon>Bacilli</taxon>
        <taxon>Bacillales</taxon>
        <taxon>Alicyclobacillaceae</taxon>
        <taxon>Tumebacillus</taxon>
    </lineage>
</organism>
<keyword evidence="4" id="KW-1185">Reference proteome</keyword>